<protein>
    <submittedName>
        <fullName evidence="2">Uncharacterized protein LOC136081245</fullName>
    </submittedName>
</protein>
<accession>A0ABM4BZD0</accession>
<dbReference type="Proteomes" id="UP001652625">
    <property type="component" value="Chromosome 06"/>
</dbReference>
<evidence type="ECO:0000313" key="2">
    <source>
        <dbReference type="RefSeq" id="XP_065654618.1"/>
    </source>
</evidence>
<name>A0ABM4BZD0_HYDVU</name>
<dbReference type="RefSeq" id="XP_065654618.1">
    <property type="nucleotide sequence ID" value="XM_065798546.1"/>
</dbReference>
<keyword evidence="1" id="KW-1185">Reference proteome</keyword>
<dbReference type="GeneID" id="136081245"/>
<reference evidence="2" key="1">
    <citation type="submission" date="2025-08" db="UniProtKB">
        <authorList>
            <consortium name="RefSeq"/>
        </authorList>
    </citation>
    <scope>IDENTIFICATION</scope>
</reference>
<dbReference type="PANTHER" id="PTHR33053">
    <property type="entry name" value="PROTEIN, PUTATIVE-RELATED"/>
    <property type="match status" value="1"/>
</dbReference>
<organism evidence="1 2">
    <name type="scientific">Hydra vulgaris</name>
    <name type="common">Hydra</name>
    <name type="synonym">Hydra attenuata</name>
    <dbReference type="NCBI Taxonomy" id="6087"/>
    <lineage>
        <taxon>Eukaryota</taxon>
        <taxon>Metazoa</taxon>
        <taxon>Cnidaria</taxon>
        <taxon>Hydrozoa</taxon>
        <taxon>Hydroidolina</taxon>
        <taxon>Anthoathecata</taxon>
        <taxon>Aplanulata</taxon>
        <taxon>Hydridae</taxon>
        <taxon>Hydra</taxon>
    </lineage>
</organism>
<sequence length="146" mass="16894">MLINVDGLPLCKSTNTQFWPILAKFSKLQQFIVCLFCGKKKPNNLFDYLNEFLTEFRLLKVSGIEYNGKVLPVTIKAFVCDAPARSFLKNNKGHGEYHSCERCLVEGEYDGRVVFTEVDCQMRSDEQFKDYIYWNHSLGTFISVLK</sequence>
<dbReference type="PANTHER" id="PTHR33053:SF26">
    <property type="entry name" value="TRANSPOSASE DOMAIN-CONTAINING PROTEIN"/>
    <property type="match status" value="1"/>
</dbReference>
<gene>
    <name evidence="2" type="primary">LOC136081245</name>
</gene>
<proteinExistence type="predicted"/>
<evidence type="ECO:0000313" key="1">
    <source>
        <dbReference type="Proteomes" id="UP001652625"/>
    </source>
</evidence>